<dbReference type="AlphaFoldDB" id="A0AAV9K4B5"/>
<dbReference type="PANTHER" id="PTHR33223:SF8">
    <property type="entry name" value="OS04G0172440 PROTEIN"/>
    <property type="match status" value="1"/>
</dbReference>
<gene>
    <name evidence="1" type="ORF">R3W88_033391</name>
</gene>
<comment type="caution">
    <text evidence="1">The sequence shown here is derived from an EMBL/GenBank/DDBJ whole genome shotgun (WGS) entry which is preliminary data.</text>
</comment>
<dbReference type="Proteomes" id="UP001311915">
    <property type="component" value="Unassembled WGS sequence"/>
</dbReference>
<evidence type="ECO:0008006" key="3">
    <source>
        <dbReference type="Google" id="ProtNLM"/>
    </source>
</evidence>
<reference evidence="1 2" key="1">
    <citation type="submission" date="2023-10" db="EMBL/GenBank/DDBJ databases">
        <title>Genome-Wide Identification Analysis in wild type Solanum Pinnatisectum Reveals Some Genes Defensing Phytophthora Infestans.</title>
        <authorList>
            <person name="Sun C."/>
        </authorList>
    </citation>
    <scope>NUCLEOTIDE SEQUENCE [LARGE SCALE GENOMIC DNA]</scope>
    <source>
        <strain evidence="1">LQN</strain>
        <tissue evidence="1">Leaf</tissue>
    </source>
</reference>
<name>A0AAV9K4B5_9SOLN</name>
<protein>
    <recommendedName>
        <fullName evidence="3">Retrotransposon gag domain-containing protein</fullName>
    </recommendedName>
</protein>
<accession>A0AAV9K4B5</accession>
<organism evidence="1 2">
    <name type="scientific">Solanum pinnatisectum</name>
    <name type="common">tansyleaf nightshade</name>
    <dbReference type="NCBI Taxonomy" id="50273"/>
    <lineage>
        <taxon>Eukaryota</taxon>
        <taxon>Viridiplantae</taxon>
        <taxon>Streptophyta</taxon>
        <taxon>Embryophyta</taxon>
        <taxon>Tracheophyta</taxon>
        <taxon>Spermatophyta</taxon>
        <taxon>Magnoliopsida</taxon>
        <taxon>eudicotyledons</taxon>
        <taxon>Gunneridae</taxon>
        <taxon>Pentapetalae</taxon>
        <taxon>asterids</taxon>
        <taxon>lamiids</taxon>
        <taxon>Solanales</taxon>
        <taxon>Solanaceae</taxon>
        <taxon>Solanoideae</taxon>
        <taxon>Solaneae</taxon>
        <taxon>Solanum</taxon>
    </lineage>
</organism>
<evidence type="ECO:0000313" key="2">
    <source>
        <dbReference type="Proteomes" id="UP001311915"/>
    </source>
</evidence>
<dbReference type="EMBL" id="JAWPEI010000030">
    <property type="protein sequence ID" value="KAK4707052.1"/>
    <property type="molecule type" value="Genomic_DNA"/>
</dbReference>
<keyword evidence="2" id="KW-1185">Reference proteome</keyword>
<sequence length="303" mass="34920">MYEAWMSEQALPSSIPNYLNTNMPPPIQVSTNDPIYPPGFDPYANTSNVDGTSMARPFSTPMMNKPLFMSTAPTKIVPQSIMEPKSHNDPPPKNQYDRDYTAELTFKISNSYPHTHQYSSPVEVEKAVKNEEHEEMTRKIKSFEQSVRDMQGLGGHRSKYDGHGDTVAQLKRYCNQPRGARSKEELLMAYFGESLMGIASKWFIDQDTSNWHTWDDLARFPDRTSLASMRKKTTESFHEYAIRWREQAARVKPPMKESEMINVFLHAQEPDYLHYLLSVVGKTFTEVIKIREIVENDISLEIL</sequence>
<proteinExistence type="predicted"/>
<dbReference type="PANTHER" id="PTHR33223">
    <property type="entry name" value="CCHC-TYPE DOMAIN-CONTAINING PROTEIN"/>
    <property type="match status" value="1"/>
</dbReference>
<evidence type="ECO:0000313" key="1">
    <source>
        <dbReference type="EMBL" id="KAK4707052.1"/>
    </source>
</evidence>